<dbReference type="AlphaFoldDB" id="A0A1H2W2K8"/>
<dbReference type="RefSeq" id="WP_074635290.1">
    <property type="nucleotide sequence ID" value="NZ_FNNB01000003.1"/>
</dbReference>
<evidence type="ECO:0000313" key="2">
    <source>
        <dbReference type="Proteomes" id="UP000183076"/>
    </source>
</evidence>
<dbReference type="Proteomes" id="UP000183076">
    <property type="component" value="Unassembled WGS sequence"/>
</dbReference>
<reference evidence="2" key="1">
    <citation type="submission" date="2016-10" db="EMBL/GenBank/DDBJ databases">
        <authorList>
            <person name="Varghese N."/>
            <person name="Submissions S."/>
        </authorList>
    </citation>
    <scope>NUCLEOTIDE SEQUENCE [LARGE SCALE GENOMIC DNA]</scope>
    <source>
        <strain evidence="2">DSM 10014</strain>
    </source>
</reference>
<organism evidence="1 2">
    <name type="scientific">Sulfitobacter pontiacus</name>
    <dbReference type="NCBI Taxonomy" id="60137"/>
    <lineage>
        <taxon>Bacteria</taxon>
        <taxon>Pseudomonadati</taxon>
        <taxon>Pseudomonadota</taxon>
        <taxon>Alphaproteobacteria</taxon>
        <taxon>Rhodobacterales</taxon>
        <taxon>Roseobacteraceae</taxon>
        <taxon>Sulfitobacter</taxon>
    </lineage>
</organism>
<accession>A0A1H2W2K8</accession>
<dbReference type="STRING" id="60137.SAMN04488041_103134"/>
<name>A0A1H2W2K8_9RHOB</name>
<dbReference type="EMBL" id="FNNB01000003">
    <property type="protein sequence ID" value="SDW74838.1"/>
    <property type="molecule type" value="Genomic_DNA"/>
</dbReference>
<evidence type="ECO:0000313" key="1">
    <source>
        <dbReference type="EMBL" id="SDW74838.1"/>
    </source>
</evidence>
<proteinExistence type="predicted"/>
<protein>
    <submittedName>
        <fullName evidence="1">Uncharacterized protein</fullName>
    </submittedName>
</protein>
<sequence>MMRDHPPLPLDGVEVARAALGQLTEAQRLALAIEITIGASDPASTFHLVRLERTAATAAQDLTRVQFVNEEMRKCL</sequence>
<gene>
    <name evidence="1" type="ORF">SAMN04488041_103134</name>
</gene>